<dbReference type="RefSeq" id="WP_194865239.1">
    <property type="nucleotide sequence ID" value="NZ_ARXX01000031.1"/>
</dbReference>
<dbReference type="Proteomes" id="UP000662703">
    <property type="component" value="Unassembled WGS sequence"/>
</dbReference>
<keyword evidence="6" id="KW-0460">Magnesium</keyword>
<accession>A0ABS0ARX2</accession>
<comment type="catalytic activity">
    <reaction evidence="7">
        <text>(2R)-O-phospho-3-sulfolactate + H2O = (2R)-3-sulfolactate + phosphate</text>
        <dbReference type="Rhea" id="RHEA:23416"/>
        <dbReference type="ChEBI" id="CHEBI:15377"/>
        <dbReference type="ChEBI" id="CHEBI:15597"/>
        <dbReference type="ChEBI" id="CHEBI:43474"/>
        <dbReference type="ChEBI" id="CHEBI:58738"/>
        <dbReference type="EC" id="3.1.3.71"/>
    </reaction>
</comment>
<evidence type="ECO:0000256" key="2">
    <source>
        <dbReference type="ARBA" id="ARBA00009997"/>
    </source>
</evidence>
<evidence type="ECO:0000256" key="3">
    <source>
        <dbReference type="ARBA" id="ARBA00012953"/>
    </source>
</evidence>
<evidence type="ECO:0000256" key="6">
    <source>
        <dbReference type="ARBA" id="ARBA00022842"/>
    </source>
</evidence>
<dbReference type="Pfam" id="PF04029">
    <property type="entry name" value="2-ph_phosp"/>
    <property type="match status" value="1"/>
</dbReference>
<dbReference type="Gene3D" id="3.90.1560.10">
    <property type="entry name" value="ComB-like"/>
    <property type="match status" value="1"/>
</dbReference>
<protein>
    <recommendedName>
        <fullName evidence="4">Probable 2-phosphosulfolactate phosphatase</fullName>
        <ecNumber evidence="3">3.1.3.71</ecNumber>
    </recommendedName>
</protein>
<dbReference type="PANTHER" id="PTHR37311:SF1">
    <property type="entry name" value="2-PHOSPHOSULFOLACTATE PHOSPHATASE-RELATED"/>
    <property type="match status" value="1"/>
</dbReference>
<dbReference type="InterPro" id="IPR036702">
    <property type="entry name" value="ComB-like_sf"/>
</dbReference>
<evidence type="ECO:0000256" key="7">
    <source>
        <dbReference type="ARBA" id="ARBA00033711"/>
    </source>
</evidence>
<sequence>MEIKIAQGHNPPHNIHGITVVIDVIRAFTTSHEAFLGGASHIYPVATAEAAFQLRETYRDGLLVGEIQALPIDGFDHGNSPWEIRHTDVRGRYLIMRTTNGVTATLRARDSQQVLVGALANARATARYIRERNPETVVLVASHPTGDEDVACAEYLRGLLGGEGISLEQARERTRNA</sequence>
<dbReference type="PANTHER" id="PTHR37311">
    <property type="entry name" value="2-PHOSPHOSULFOLACTATE PHOSPHATASE-RELATED"/>
    <property type="match status" value="1"/>
</dbReference>
<organism evidence="8 9">
    <name type="scientific">Alloalcanivorax profundimaris</name>
    <dbReference type="NCBI Taxonomy" id="2735259"/>
    <lineage>
        <taxon>Bacteria</taxon>
        <taxon>Pseudomonadati</taxon>
        <taxon>Pseudomonadota</taxon>
        <taxon>Gammaproteobacteria</taxon>
        <taxon>Oceanospirillales</taxon>
        <taxon>Alcanivoracaceae</taxon>
        <taxon>Alloalcanivorax</taxon>
    </lineage>
</organism>
<evidence type="ECO:0000313" key="9">
    <source>
        <dbReference type="Proteomes" id="UP000662703"/>
    </source>
</evidence>
<gene>
    <name evidence="8" type="ORF">Y5W_02152</name>
</gene>
<evidence type="ECO:0000256" key="1">
    <source>
        <dbReference type="ARBA" id="ARBA00001946"/>
    </source>
</evidence>
<dbReference type="GO" id="GO:0016787">
    <property type="term" value="F:hydrolase activity"/>
    <property type="evidence" value="ECO:0007669"/>
    <property type="project" value="UniProtKB-KW"/>
</dbReference>
<feature type="non-terminal residue" evidence="8">
    <location>
        <position position="177"/>
    </location>
</feature>
<evidence type="ECO:0000313" key="8">
    <source>
        <dbReference type="EMBL" id="MBF5056858.1"/>
    </source>
</evidence>
<evidence type="ECO:0000256" key="4">
    <source>
        <dbReference type="ARBA" id="ARBA00021948"/>
    </source>
</evidence>
<dbReference type="EC" id="3.1.3.71" evidence="3"/>
<dbReference type="SUPFAM" id="SSF142823">
    <property type="entry name" value="ComB-like"/>
    <property type="match status" value="1"/>
</dbReference>
<keyword evidence="9" id="KW-1185">Reference proteome</keyword>
<comment type="caution">
    <text evidence="8">The sequence shown here is derived from an EMBL/GenBank/DDBJ whole genome shotgun (WGS) entry which is preliminary data.</text>
</comment>
<keyword evidence="5 8" id="KW-0378">Hydrolase</keyword>
<comment type="cofactor">
    <cofactor evidence="1">
        <name>Mg(2+)</name>
        <dbReference type="ChEBI" id="CHEBI:18420"/>
    </cofactor>
</comment>
<evidence type="ECO:0000256" key="5">
    <source>
        <dbReference type="ARBA" id="ARBA00022801"/>
    </source>
</evidence>
<proteinExistence type="inferred from homology"/>
<comment type="similarity">
    <text evidence="2">Belongs to the ComB family.</text>
</comment>
<name>A0ABS0ARX2_9GAMM</name>
<dbReference type="InterPro" id="IPR005238">
    <property type="entry name" value="ComB-like"/>
</dbReference>
<dbReference type="EMBL" id="ARXX01000031">
    <property type="protein sequence ID" value="MBF5056858.1"/>
    <property type="molecule type" value="Genomic_DNA"/>
</dbReference>
<reference evidence="8 9" key="1">
    <citation type="submission" date="2012-09" db="EMBL/GenBank/DDBJ databases">
        <title>Genome Sequence of alkane-degrading Bacterium Alcanivorax sp. 521-1.</title>
        <authorList>
            <person name="Lai Q."/>
            <person name="Shao Z."/>
        </authorList>
    </citation>
    <scope>NUCLEOTIDE SEQUENCE [LARGE SCALE GENOMIC DNA]</scope>
    <source>
        <strain evidence="8 9">521-1</strain>
    </source>
</reference>